<name>A0AAE8SJJ5_9HYPO</name>
<evidence type="ECO:0000256" key="1">
    <source>
        <dbReference type="ARBA" id="ARBA00001974"/>
    </source>
</evidence>
<evidence type="ECO:0000256" key="6">
    <source>
        <dbReference type="ARBA" id="ARBA00023002"/>
    </source>
</evidence>
<dbReference type="InterPro" id="IPR050775">
    <property type="entry name" value="FAD-binding_Monooxygenases"/>
</dbReference>
<dbReference type="EMBL" id="ONZP01000265">
    <property type="protein sequence ID" value="SPJ79266.1"/>
    <property type="molecule type" value="Genomic_DNA"/>
</dbReference>
<keyword evidence="3" id="KW-0285">Flavoprotein</keyword>
<comment type="caution">
    <text evidence="9">The sequence shown here is derived from an EMBL/GenBank/DDBJ whole genome shotgun (WGS) entry which is preliminary data.</text>
</comment>
<protein>
    <submittedName>
        <fullName evidence="9">Related to flavoprotein involved in K+ transport</fullName>
    </submittedName>
</protein>
<dbReference type="AlphaFoldDB" id="A0AAE8SJJ5"/>
<dbReference type="PANTHER" id="PTHR43098:SF3">
    <property type="entry name" value="L-ORNITHINE N(5)-MONOOXYGENASE-RELATED"/>
    <property type="match status" value="1"/>
</dbReference>
<dbReference type="Gene3D" id="3.50.50.60">
    <property type="entry name" value="FAD/NAD(P)-binding domain"/>
    <property type="match status" value="3"/>
</dbReference>
<evidence type="ECO:0000256" key="2">
    <source>
        <dbReference type="ARBA" id="ARBA00010139"/>
    </source>
</evidence>
<feature type="region of interest" description="Disordered" evidence="8">
    <location>
        <begin position="1"/>
        <end position="52"/>
    </location>
</feature>
<sequence>MDDSFIEGQTNGDQVDGHINGATNGNTNGYTNGLATSKENSHDGNGEDNGAKETRNHWELDALIVGAGFGGVYLLHQLRKEGLRVKLVEAGQGLGGVWYWNSYPGARTDTPIPTYALNIPEVYETWTWSEEYPGEKEIKAYFKHIDKVLNLSKDVIYGERLSKAKFCEETDKWELETDRHTTFTSQFFCPCLGFASKRYTPDWPGINDVYKGRVLFPSRWPQEGVDMAGKKVAVVGTGASGVQIAQSAAREAQELTCFVRTPNLSWPMGQRKISVEEAEEKRPLLKDQLGEKRFTTVGGFLYEETTRQIMDDTPEEREARLTYDYSVGGFRVFFVSYINVLGDKEGNDEIYKFWRRKTHERMKNKEKAEILAPLKAPHAFAGKRPSLEQDYYEQMDKSHVTLVDVKRNPISHLTSNGIITEDGSTYEADILVLATGYDAVTGGFQDIDITGLGGVTLQESWEKSTHAYLGLIVSGFPNMLYVYGPLSPCSYATGPAVVESQAHWIVDTMRKMKAEGATRIDATTEAEAEWKQKVETIHAYTLRDQIEGSWYLGLNVPGKKREVLLWGGGLPAYRKEIWDAIVPEWKGFILN</sequence>
<keyword evidence="7" id="KW-0503">Monooxygenase</keyword>
<dbReference type="Proteomes" id="UP001187734">
    <property type="component" value="Unassembled WGS sequence"/>
</dbReference>
<evidence type="ECO:0000256" key="4">
    <source>
        <dbReference type="ARBA" id="ARBA00022827"/>
    </source>
</evidence>
<feature type="compositionally biased region" description="Basic and acidic residues" evidence="8">
    <location>
        <begin position="39"/>
        <end position="52"/>
    </location>
</feature>
<dbReference type="SUPFAM" id="SSF51905">
    <property type="entry name" value="FAD/NAD(P)-binding domain"/>
    <property type="match status" value="1"/>
</dbReference>
<dbReference type="Pfam" id="PF13450">
    <property type="entry name" value="NAD_binding_8"/>
    <property type="match status" value="1"/>
</dbReference>
<dbReference type="GO" id="GO:0004497">
    <property type="term" value="F:monooxygenase activity"/>
    <property type="evidence" value="ECO:0007669"/>
    <property type="project" value="UniProtKB-KW"/>
</dbReference>
<keyword evidence="5" id="KW-0521">NADP</keyword>
<dbReference type="PRINTS" id="PR00411">
    <property type="entry name" value="PNDRDTASEI"/>
</dbReference>
<keyword evidence="6" id="KW-0560">Oxidoreductase</keyword>
<evidence type="ECO:0000256" key="5">
    <source>
        <dbReference type="ARBA" id="ARBA00022857"/>
    </source>
</evidence>
<evidence type="ECO:0000256" key="7">
    <source>
        <dbReference type="ARBA" id="ARBA00023033"/>
    </source>
</evidence>
<evidence type="ECO:0000256" key="3">
    <source>
        <dbReference type="ARBA" id="ARBA00022630"/>
    </source>
</evidence>
<proteinExistence type="inferred from homology"/>
<accession>A0AAE8SJJ5</accession>
<evidence type="ECO:0000256" key="8">
    <source>
        <dbReference type="SAM" id="MobiDB-lite"/>
    </source>
</evidence>
<gene>
    <name evidence="9" type="ORF">FTOL_07657</name>
</gene>
<evidence type="ECO:0000313" key="9">
    <source>
        <dbReference type="EMBL" id="SPJ79266.1"/>
    </source>
</evidence>
<keyword evidence="10" id="KW-1185">Reference proteome</keyword>
<organism evidence="9 10">
    <name type="scientific">Fusarium torulosum</name>
    <dbReference type="NCBI Taxonomy" id="33205"/>
    <lineage>
        <taxon>Eukaryota</taxon>
        <taxon>Fungi</taxon>
        <taxon>Dikarya</taxon>
        <taxon>Ascomycota</taxon>
        <taxon>Pezizomycotina</taxon>
        <taxon>Sordariomycetes</taxon>
        <taxon>Hypocreomycetidae</taxon>
        <taxon>Hypocreales</taxon>
        <taxon>Nectriaceae</taxon>
        <taxon>Fusarium</taxon>
    </lineage>
</organism>
<evidence type="ECO:0000313" key="10">
    <source>
        <dbReference type="Proteomes" id="UP001187734"/>
    </source>
</evidence>
<dbReference type="InterPro" id="IPR036188">
    <property type="entry name" value="FAD/NAD-bd_sf"/>
</dbReference>
<comment type="similarity">
    <text evidence="2">Belongs to the FAD-binding monooxygenase family.</text>
</comment>
<dbReference type="PANTHER" id="PTHR43098">
    <property type="entry name" value="L-ORNITHINE N(5)-MONOOXYGENASE-RELATED"/>
    <property type="match status" value="1"/>
</dbReference>
<comment type="cofactor">
    <cofactor evidence="1">
        <name>FAD</name>
        <dbReference type="ChEBI" id="CHEBI:57692"/>
    </cofactor>
</comment>
<keyword evidence="4" id="KW-0274">FAD</keyword>
<feature type="compositionally biased region" description="Low complexity" evidence="8">
    <location>
        <begin position="20"/>
        <end position="36"/>
    </location>
</feature>
<reference evidence="9" key="1">
    <citation type="submission" date="2018-03" db="EMBL/GenBank/DDBJ databases">
        <authorList>
            <person name="Guldener U."/>
        </authorList>
    </citation>
    <scope>NUCLEOTIDE SEQUENCE</scope>
</reference>